<dbReference type="PANTHER" id="PTHR47429">
    <property type="entry name" value="PROTEIN TWIN LOV 1"/>
    <property type="match status" value="1"/>
</dbReference>
<dbReference type="SUPFAM" id="SSF55785">
    <property type="entry name" value="PYP-like sensor domain (PAS domain)"/>
    <property type="match status" value="1"/>
</dbReference>
<dbReference type="CDD" id="cd00130">
    <property type="entry name" value="PAS"/>
    <property type="match status" value="1"/>
</dbReference>
<keyword evidence="2" id="KW-0288">FMN</keyword>
<dbReference type="PANTHER" id="PTHR47429:SF2">
    <property type="entry name" value="PROTEIN TWIN LOV 1"/>
    <property type="match status" value="1"/>
</dbReference>
<dbReference type="Proteomes" id="UP001501758">
    <property type="component" value="Unassembled WGS sequence"/>
</dbReference>
<keyword evidence="1" id="KW-0285">Flavoprotein</keyword>
<proteinExistence type="predicted"/>
<protein>
    <submittedName>
        <fullName evidence="5">PAS domain-containing protein</fullName>
    </submittedName>
</protein>
<evidence type="ECO:0000256" key="1">
    <source>
        <dbReference type="ARBA" id="ARBA00022630"/>
    </source>
</evidence>
<comment type="caution">
    <text evidence="5">The sequence shown here is derived from an EMBL/GenBank/DDBJ whole genome shotgun (WGS) entry which is preliminary data.</text>
</comment>
<reference evidence="5 6" key="1">
    <citation type="journal article" date="2019" name="Int. J. Syst. Evol. Microbiol.">
        <title>The Global Catalogue of Microorganisms (GCM) 10K type strain sequencing project: providing services to taxonomists for standard genome sequencing and annotation.</title>
        <authorList>
            <consortium name="The Broad Institute Genomics Platform"/>
            <consortium name="The Broad Institute Genome Sequencing Center for Infectious Disease"/>
            <person name="Wu L."/>
            <person name="Ma J."/>
        </authorList>
    </citation>
    <scope>NUCLEOTIDE SEQUENCE [LARGE SCALE GENOMIC DNA]</scope>
    <source>
        <strain evidence="5 6">JCM 15974</strain>
    </source>
</reference>
<dbReference type="RefSeq" id="WP_343914669.1">
    <property type="nucleotide sequence ID" value="NZ_BAAAGE010000007.1"/>
</dbReference>
<gene>
    <name evidence="5" type="ORF">GCM10009430_46700</name>
</gene>
<evidence type="ECO:0000313" key="6">
    <source>
        <dbReference type="Proteomes" id="UP001501758"/>
    </source>
</evidence>
<evidence type="ECO:0000256" key="3">
    <source>
        <dbReference type="ARBA" id="ARBA00022991"/>
    </source>
</evidence>
<dbReference type="InterPro" id="IPR035965">
    <property type="entry name" value="PAS-like_dom_sf"/>
</dbReference>
<dbReference type="Pfam" id="PF13426">
    <property type="entry name" value="PAS_9"/>
    <property type="match status" value="1"/>
</dbReference>
<dbReference type="EMBL" id="BAAAGE010000007">
    <property type="protein sequence ID" value="GAA0732989.1"/>
    <property type="molecule type" value="Genomic_DNA"/>
</dbReference>
<keyword evidence="6" id="KW-1185">Reference proteome</keyword>
<dbReference type="InterPro" id="IPR000014">
    <property type="entry name" value="PAS"/>
</dbReference>
<accession>A0ABN1J9H2</accession>
<dbReference type="NCBIfam" id="TIGR00229">
    <property type="entry name" value="sensory_box"/>
    <property type="match status" value="1"/>
</dbReference>
<dbReference type="Gene3D" id="3.30.450.20">
    <property type="entry name" value="PAS domain"/>
    <property type="match status" value="1"/>
</dbReference>
<name>A0ABN1J9H2_9FLAO</name>
<keyword evidence="3" id="KW-0157">Chromophore</keyword>
<feature type="domain" description="PAS" evidence="4">
    <location>
        <begin position="72"/>
        <end position="127"/>
    </location>
</feature>
<evidence type="ECO:0000259" key="4">
    <source>
        <dbReference type="PROSITE" id="PS50112"/>
    </source>
</evidence>
<evidence type="ECO:0000313" key="5">
    <source>
        <dbReference type="EMBL" id="GAA0732989.1"/>
    </source>
</evidence>
<sequence>MKEFEGYDNMMAEYYTSVPSLILPLTSWEFYSEHNWFLQNFKNDLDNLSKITKKWDFENVYHNELVHKKSVIVITNPELKIVYATRNIEKMSGYTPEEVIGNSPKMFQGEQTDHTISRTIRQAIDNEESFEVSIVNYKKDKSTYLCHIKGYPVRDKKGRLINYIAFEQAA</sequence>
<evidence type="ECO:0000256" key="2">
    <source>
        <dbReference type="ARBA" id="ARBA00022643"/>
    </source>
</evidence>
<dbReference type="PROSITE" id="PS50112">
    <property type="entry name" value="PAS"/>
    <property type="match status" value="1"/>
</dbReference>
<organism evidence="5 6">
    <name type="scientific">Aquimarina litoralis</name>
    <dbReference type="NCBI Taxonomy" id="584605"/>
    <lineage>
        <taxon>Bacteria</taxon>
        <taxon>Pseudomonadati</taxon>
        <taxon>Bacteroidota</taxon>
        <taxon>Flavobacteriia</taxon>
        <taxon>Flavobacteriales</taxon>
        <taxon>Flavobacteriaceae</taxon>
        <taxon>Aquimarina</taxon>
    </lineage>
</organism>